<evidence type="ECO:0000256" key="10">
    <source>
        <dbReference type="ARBA" id="ARBA00066426"/>
    </source>
</evidence>
<comment type="function">
    <text evidence="9">Catalyzes the phosphorylation of the ketose sugar fructose to fructose-1-phosphate.</text>
</comment>
<proteinExistence type="inferred from homology"/>
<sequence>MLQPRGDRKVLCAGLICLDILSVVDHYPVEDTDNRIERQIWQKGGNCANSAAVVAQLGEQTAYFGTLATGRAADMVLDEMREFGVDVDQVVMHDGYASPSSTIIINTSTGTRTIIHADNNLPELTLSDFHKLDLDQYKWIHFEGRNMTEVAKMVDAVQEYNRSRSMEDRVIISGECEKAKYHPEHFISTVDVMFVAKEYAQHHGFPTAQAAVEGFHRRVKKGATVVCAWGELGADAMGPDGVHHHADAFSPDQVVDTLGAGDTFNGAIIAAMCRSLPLEEVLKFGCKVAGRKCGQFGYRGLTIGE</sequence>
<dbReference type="GeneID" id="109469714"/>
<comment type="similarity">
    <text evidence="1">Belongs to the carbohydrate kinase PfkB family.</text>
</comment>
<evidence type="ECO:0000256" key="9">
    <source>
        <dbReference type="ARBA" id="ARBA00057271"/>
    </source>
</evidence>
<dbReference type="CDD" id="cd01939">
    <property type="entry name" value="Ketohexokinase"/>
    <property type="match status" value="1"/>
</dbReference>
<dbReference type="InterPro" id="IPR029056">
    <property type="entry name" value="Ribokinase-like"/>
</dbReference>
<dbReference type="AlphaFoldDB" id="A0A6P4YYG9"/>
<organism evidence="15 16">
    <name type="scientific">Branchiostoma belcheri</name>
    <name type="common">Amphioxus</name>
    <dbReference type="NCBI Taxonomy" id="7741"/>
    <lineage>
        <taxon>Eukaryota</taxon>
        <taxon>Metazoa</taxon>
        <taxon>Chordata</taxon>
        <taxon>Cephalochordata</taxon>
        <taxon>Leptocardii</taxon>
        <taxon>Amphioxiformes</taxon>
        <taxon>Branchiostomatidae</taxon>
        <taxon>Branchiostoma</taxon>
    </lineage>
</organism>
<dbReference type="Pfam" id="PF00294">
    <property type="entry name" value="PfkB"/>
    <property type="match status" value="1"/>
</dbReference>
<evidence type="ECO:0000256" key="8">
    <source>
        <dbReference type="ARBA" id="ARBA00037915"/>
    </source>
</evidence>
<dbReference type="GO" id="GO:0006000">
    <property type="term" value="P:fructose metabolic process"/>
    <property type="evidence" value="ECO:0007669"/>
    <property type="project" value="InterPro"/>
</dbReference>
<keyword evidence="3" id="KW-0808">Transferase</keyword>
<feature type="chain" id="PRO_5028243337" description="Ketohexokinase" evidence="13">
    <location>
        <begin position="27"/>
        <end position="305"/>
    </location>
</feature>
<evidence type="ECO:0000256" key="11">
    <source>
        <dbReference type="ARBA" id="ARBA00070614"/>
    </source>
</evidence>
<evidence type="ECO:0000256" key="1">
    <source>
        <dbReference type="ARBA" id="ARBA00010688"/>
    </source>
</evidence>
<keyword evidence="4" id="KW-0547">Nucleotide-binding</keyword>
<dbReference type="InterPro" id="IPR052562">
    <property type="entry name" value="Ketohexokinase-related"/>
</dbReference>
<comment type="pathway">
    <text evidence="8">Carbohydrate metabolism; fructose metabolism.</text>
</comment>
<dbReference type="InterPro" id="IPR011611">
    <property type="entry name" value="PfkB_dom"/>
</dbReference>
<dbReference type="PANTHER" id="PTHR42774">
    <property type="entry name" value="PHOSPHOTRANSFERASE SYSTEM TRANSPORT PROTEIN"/>
    <property type="match status" value="1"/>
</dbReference>
<evidence type="ECO:0000256" key="13">
    <source>
        <dbReference type="SAM" id="SignalP"/>
    </source>
</evidence>
<protein>
    <recommendedName>
        <fullName evidence="11">Ketohexokinase</fullName>
        <ecNumber evidence="10">2.7.1.3</ecNumber>
    </recommendedName>
    <alternativeName>
        <fullName evidence="12">Hepatic fructokinase</fullName>
    </alternativeName>
</protein>
<evidence type="ECO:0000256" key="12">
    <source>
        <dbReference type="ARBA" id="ARBA00079845"/>
    </source>
</evidence>
<dbReference type="RefSeq" id="XP_019623852.1">
    <property type="nucleotide sequence ID" value="XM_019768293.1"/>
</dbReference>
<evidence type="ECO:0000313" key="16">
    <source>
        <dbReference type="RefSeq" id="XP_019623852.1"/>
    </source>
</evidence>
<evidence type="ECO:0000256" key="6">
    <source>
        <dbReference type="ARBA" id="ARBA00022840"/>
    </source>
</evidence>
<dbReference type="EC" id="2.7.1.3" evidence="10"/>
<dbReference type="Proteomes" id="UP000515135">
    <property type="component" value="Unplaced"/>
</dbReference>
<keyword evidence="7" id="KW-0119">Carbohydrate metabolism</keyword>
<keyword evidence="5" id="KW-0418">Kinase</keyword>
<keyword evidence="13" id="KW-0732">Signal</keyword>
<evidence type="ECO:0000313" key="15">
    <source>
        <dbReference type="Proteomes" id="UP000515135"/>
    </source>
</evidence>
<dbReference type="Gene3D" id="3.40.1190.20">
    <property type="match status" value="1"/>
</dbReference>
<dbReference type="OrthoDB" id="204058at2759"/>
<dbReference type="InterPro" id="IPR034093">
    <property type="entry name" value="KHK"/>
</dbReference>
<reference evidence="16" key="1">
    <citation type="submission" date="2025-08" db="UniProtKB">
        <authorList>
            <consortium name="RefSeq"/>
        </authorList>
    </citation>
    <scope>IDENTIFICATION</scope>
    <source>
        <tissue evidence="16">Gonad</tissue>
    </source>
</reference>
<dbReference type="GO" id="GO:0004454">
    <property type="term" value="F:ketohexokinase activity"/>
    <property type="evidence" value="ECO:0007669"/>
    <property type="project" value="UniProtKB-EC"/>
</dbReference>
<evidence type="ECO:0000256" key="7">
    <source>
        <dbReference type="ARBA" id="ARBA00023277"/>
    </source>
</evidence>
<keyword evidence="15" id="KW-1185">Reference proteome</keyword>
<accession>A0A6P4YYG9</accession>
<feature type="signal peptide" evidence="13">
    <location>
        <begin position="1"/>
        <end position="26"/>
    </location>
</feature>
<dbReference type="GO" id="GO:0005524">
    <property type="term" value="F:ATP binding"/>
    <property type="evidence" value="ECO:0007669"/>
    <property type="project" value="UniProtKB-KW"/>
</dbReference>
<dbReference type="SUPFAM" id="SSF53613">
    <property type="entry name" value="Ribokinase-like"/>
    <property type="match status" value="1"/>
</dbReference>
<dbReference type="FunFam" id="3.40.1190.20:FF:000018">
    <property type="entry name" value="Ketohexokinase"/>
    <property type="match status" value="1"/>
</dbReference>
<dbReference type="PROSITE" id="PS00584">
    <property type="entry name" value="PFKB_KINASES_2"/>
    <property type="match status" value="1"/>
</dbReference>
<dbReference type="InterPro" id="IPR002173">
    <property type="entry name" value="Carboh/pur_kinase_PfkB_CS"/>
</dbReference>
<dbReference type="PANTHER" id="PTHR42774:SF3">
    <property type="entry name" value="KETOHEXOKINASE"/>
    <property type="match status" value="1"/>
</dbReference>
<evidence type="ECO:0000256" key="3">
    <source>
        <dbReference type="ARBA" id="ARBA00022679"/>
    </source>
</evidence>
<name>A0A6P4YYG9_BRABE</name>
<dbReference type="KEGG" id="bbel:109469714"/>
<dbReference type="GO" id="GO:0006753">
    <property type="term" value="P:nucleoside phosphate metabolic process"/>
    <property type="evidence" value="ECO:0007669"/>
    <property type="project" value="UniProtKB-ARBA"/>
</dbReference>
<keyword evidence="6" id="KW-0067">ATP-binding</keyword>
<comment type="subunit">
    <text evidence="2">Homodimer.</text>
</comment>
<feature type="domain" description="Carbohydrate kinase PfkB" evidence="14">
    <location>
        <begin position="8"/>
        <end position="297"/>
    </location>
</feature>
<evidence type="ECO:0000256" key="4">
    <source>
        <dbReference type="ARBA" id="ARBA00022741"/>
    </source>
</evidence>
<gene>
    <name evidence="16" type="primary">LOC109469714</name>
</gene>
<evidence type="ECO:0000259" key="14">
    <source>
        <dbReference type="Pfam" id="PF00294"/>
    </source>
</evidence>
<evidence type="ECO:0000256" key="5">
    <source>
        <dbReference type="ARBA" id="ARBA00022777"/>
    </source>
</evidence>
<evidence type="ECO:0000256" key="2">
    <source>
        <dbReference type="ARBA" id="ARBA00011738"/>
    </source>
</evidence>